<dbReference type="InterPro" id="IPR001810">
    <property type="entry name" value="F-box_dom"/>
</dbReference>
<evidence type="ECO:0000313" key="3">
    <source>
        <dbReference type="EMBL" id="SYW79313.1"/>
    </source>
</evidence>
<dbReference type="InterPro" id="IPR011990">
    <property type="entry name" value="TPR-like_helical_dom_sf"/>
</dbReference>
<feature type="domain" description="F-box" evidence="1">
    <location>
        <begin position="164"/>
        <end position="211"/>
    </location>
</feature>
<evidence type="ECO:0000313" key="2">
    <source>
        <dbReference type="EMBL" id="SAM83001.1"/>
    </source>
</evidence>
<dbReference type="SUPFAM" id="SSF81383">
    <property type="entry name" value="F-box domain"/>
    <property type="match status" value="1"/>
</dbReference>
<dbReference type="Gene3D" id="1.25.40.10">
    <property type="entry name" value="Tetratricopeptide repeat domain"/>
    <property type="match status" value="1"/>
</dbReference>
<reference evidence="3" key="3">
    <citation type="submission" date="2018-08" db="EMBL/GenBank/DDBJ databases">
        <authorList>
            <person name="Guldener U."/>
        </authorList>
    </citation>
    <scope>NUCLEOTIDE SEQUENCE</scope>
    <source>
        <strain evidence="3">UB2</strain>
    </source>
</reference>
<accession>A0A1K0HF12</accession>
<dbReference type="OrthoDB" id="2884925at2759"/>
<dbReference type="AlphaFoldDB" id="A0A1K0HF12"/>
<dbReference type="PANTHER" id="PTHR20933">
    <property type="entry name" value="F-BOX ONLY PROTEIN 33"/>
    <property type="match status" value="1"/>
</dbReference>
<dbReference type="PANTHER" id="PTHR20933:SF4">
    <property type="entry name" value="F-BOX INVOLVED IN POLYQ PATHOGENESIS, ISOFORM A"/>
    <property type="match status" value="1"/>
</dbReference>
<dbReference type="Pfam" id="PF12937">
    <property type="entry name" value="F-box-like"/>
    <property type="match status" value="1"/>
</dbReference>
<dbReference type="InterPro" id="IPR036047">
    <property type="entry name" value="F-box-like_dom_sf"/>
</dbReference>
<gene>
    <name evidence="3" type="ORF">UBRO2_02997</name>
    <name evidence="2" type="ORF">UBRO_03545</name>
</gene>
<dbReference type="Gene3D" id="3.80.10.10">
    <property type="entry name" value="Ribonuclease Inhibitor"/>
    <property type="match status" value="1"/>
</dbReference>
<reference evidence="2" key="2">
    <citation type="submission" date="2016-04" db="EMBL/GenBank/DDBJ databases">
        <authorList>
            <person name="Evans L.H."/>
            <person name="Alamgir A."/>
            <person name="Owens N."/>
            <person name="Weber N.D."/>
            <person name="Virtaneva K."/>
            <person name="Barbian K."/>
            <person name="Babar A."/>
            <person name="Rosenke K."/>
        </authorList>
    </citation>
    <scope>NUCLEOTIDE SEQUENCE</scope>
    <source>
        <strain evidence="2">UB2112</strain>
    </source>
</reference>
<dbReference type="GO" id="GO:0031398">
    <property type="term" value="P:positive regulation of protein ubiquitination"/>
    <property type="evidence" value="ECO:0007669"/>
    <property type="project" value="TreeGrafter"/>
</dbReference>
<evidence type="ECO:0000313" key="4">
    <source>
        <dbReference type="Proteomes" id="UP000179920"/>
    </source>
</evidence>
<dbReference type="SUPFAM" id="SSF48452">
    <property type="entry name" value="TPR-like"/>
    <property type="match status" value="1"/>
</dbReference>
<dbReference type="EMBL" id="LT558125">
    <property type="protein sequence ID" value="SAM83001.1"/>
    <property type="molecule type" value="Genomic_DNA"/>
</dbReference>
<evidence type="ECO:0000259" key="1">
    <source>
        <dbReference type="PROSITE" id="PS50181"/>
    </source>
</evidence>
<keyword evidence="5" id="KW-1185">Reference proteome</keyword>
<dbReference type="SUPFAM" id="SSF52047">
    <property type="entry name" value="RNI-like"/>
    <property type="match status" value="1"/>
</dbReference>
<sequence length="667" mass="75807">MRESSLEAASSPEVGESSSASTALEAQLAFAEKKVSMVMNAFKYDELITIASEALAIPVKLTTPSKAVIKSRKNLLWARSHSYHHKGLHALALKDARAALKLDPDDPSSYLRTAGMLHDAGHKAQALACLDRASSLAESFKPSTKGICQRRIEKQRHRFSKPSAFHIDRLPNEVLIAIARHLPHRDRLTMSHICHHWRQLTISDPSLWQELIVAIKAKKFPEAKAARWLQHIRNFSSRANNALKSAVFLGFFPGRLLRTILGILRTSAHSLERISIPAYHHDECYKLLYRYCPNLKYLDAMNIEGINNDHDGLRALQRRGETSLPELQVQSFQLEGFRSDPNVPHPHLTAHLHRARYLFSYRPDGWDSETGEVHTEARQEQLELLLSLANNLEECRLVDDWPSHEFFNPRIPDRRFPPVTATFSKLTKLNGFLLNANFRFEFPKLQVLEELHVLDEDPRAEARGFRRHDELVRMLNTCPNLRILKADFWQLDGEESNLFVALRGLHEIQELSLAADGRRNFVSKLLTPYTSEDDAGHRQVNAPCPNLRRLTIDATRLDVTKLAFVLLQRDLLRQGQGFDEARSKVRETLRAATNTSSAPAISPFQRASRTNLVPQVSPPVVGPRLADTTTMCALEFLRLYSLESVSTEVEHALRRLVPDLVLEYKQL</sequence>
<dbReference type="Gene3D" id="1.20.1280.50">
    <property type="match status" value="1"/>
</dbReference>
<dbReference type="PROSITE" id="PS50181">
    <property type="entry name" value="FBOX"/>
    <property type="match status" value="1"/>
</dbReference>
<dbReference type="Proteomes" id="UP000179920">
    <property type="component" value="Chromosome IX"/>
</dbReference>
<dbReference type="SMART" id="SM00256">
    <property type="entry name" value="FBOX"/>
    <property type="match status" value="1"/>
</dbReference>
<dbReference type="EMBL" id="ULHB01000051">
    <property type="protein sequence ID" value="SYW79313.1"/>
    <property type="molecule type" value="Genomic_DNA"/>
</dbReference>
<evidence type="ECO:0000313" key="5">
    <source>
        <dbReference type="Proteomes" id="UP000658997"/>
    </source>
</evidence>
<dbReference type="InterPro" id="IPR032675">
    <property type="entry name" value="LRR_dom_sf"/>
</dbReference>
<proteinExistence type="predicted"/>
<reference evidence="4" key="1">
    <citation type="submission" date="2016-04" db="EMBL/GenBank/DDBJ databases">
        <authorList>
            <person name="Guldener U."/>
            <person name="Guldener U."/>
        </authorList>
    </citation>
    <scope>NUCLEOTIDE SEQUENCE [LARGE SCALE GENOMIC DNA]</scope>
    <source>
        <strain evidence="4">UB2112</strain>
    </source>
</reference>
<protein>
    <recommendedName>
        <fullName evidence="1">F-box domain-containing protein</fullName>
    </recommendedName>
</protein>
<name>A0A1K0HF12_9BASI</name>
<organism evidence="2 4">
    <name type="scientific">Ustilago bromivora</name>
    <dbReference type="NCBI Taxonomy" id="307758"/>
    <lineage>
        <taxon>Eukaryota</taxon>
        <taxon>Fungi</taxon>
        <taxon>Dikarya</taxon>
        <taxon>Basidiomycota</taxon>
        <taxon>Ustilaginomycotina</taxon>
        <taxon>Ustilaginomycetes</taxon>
        <taxon>Ustilaginales</taxon>
        <taxon>Ustilaginaceae</taxon>
        <taxon>Ustilago</taxon>
    </lineage>
</organism>
<dbReference type="Proteomes" id="UP000658997">
    <property type="component" value="Unassembled WGS sequence"/>
</dbReference>